<proteinExistence type="predicted"/>
<dbReference type="RefSeq" id="WP_161015755.1">
    <property type="nucleotide sequence ID" value="NZ_WWCK01000006.1"/>
</dbReference>
<dbReference type="Proteomes" id="UP000450012">
    <property type="component" value="Unassembled WGS sequence"/>
</dbReference>
<keyword evidence="2" id="KW-1185">Reference proteome</keyword>
<evidence type="ECO:0000313" key="2">
    <source>
        <dbReference type="Proteomes" id="UP000450012"/>
    </source>
</evidence>
<accession>A0A7X4KCI8</accession>
<name>A0A7X4KCI8_9BURK</name>
<dbReference type="AlphaFoldDB" id="A0A7X4KCI8"/>
<reference evidence="1 2" key="1">
    <citation type="submission" date="2019-12" db="EMBL/GenBank/DDBJ databases">
        <title>Novel species isolated from a subtropical stream in China.</title>
        <authorList>
            <person name="Lu H."/>
        </authorList>
    </citation>
    <scope>NUCLEOTIDE SEQUENCE [LARGE SCALE GENOMIC DNA]</scope>
    <source>
        <strain evidence="1 2">FT55W</strain>
    </source>
</reference>
<organism evidence="1 2">
    <name type="scientific">Duganella rivi</name>
    <dbReference type="NCBI Taxonomy" id="2666083"/>
    <lineage>
        <taxon>Bacteria</taxon>
        <taxon>Pseudomonadati</taxon>
        <taxon>Pseudomonadota</taxon>
        <taxon>Betaproteobacteria</taxon>
        <taxon>Burkholderiales</taxon>
        <taxon>Oxalobacteraceae</taxon>
        <taxon>Telluria group</taxon>
        <taxon>Duganella</taxon>
    </lineage>
</organism>
<gene>
    <name evidence="1" type="ORF">GTP45_20730</name>
</gene>
<sequence length="114" mass="12162">MRFITDIGGYNMPGTTTPSASTAQSQFPTINSLSAPAASATADELFAAAFCVPRDPRSPAYKHGVLAALKFRIEGRRIPKLYDPATAEDDAYYAGQAEGHAIWRRAQAESAVAV</sequence>
<dbReference type="EMBL" id="WWCK01000006">
    <property type="protein sequence ID" value="MYM69246.1"/>
    <property type="molecule type" value="Genomic_DNA"/>
</dbReference>
<protein>
    <submittedName>
        <fullName evidence="1">Uncharacterized protein</fullName>
    </submittedName>
</protein>
<evidence type="ECO:0000313" key="1">
    <source>
        <dbReference type="EMBL" id="MYM69246.1"/>
    </source>
</evidence>
<comment type="caution">
    <text evidence="1">The sequence shown here is derived from an EMBL/GenBank/DDBJ whole genome shotgun (WGS) entry which is preliminary data.</text>
</comment>